<dbReference type="Pfam" id="PF23209">
    <property type="entry name" value="IDM1_C"/>
    <property type="match status" value="1"/>
</dbReference>
<dbReference type="PANTHER" id="PTHR47025:SF2">
    <property type="entry name" value="AUTOIMMUNE REGULATOR"/>
    <property type="match status" value="1"/>
</dbReference>
<dbReference type="GO" id="GO:0000977">
    <property type="term" value="F:RNA polymerase II transcription regulatory region sequence-specific DNA binding"/>
    <property type="evidence" value="ECO:0007669"/>
    <property type="project" value="TreeGrafter"/>
</dbReference>
<dbReference type="GO" id="GO:0042393">
    <property type="term" value="F:histone binding"/>
    <property type="evidence" value="ECO:0007669"/>
    <property type="project" value="TreeGrafter"/>
</dbReference>
<proteinExistence type="predicted"/>
<feature type="domain" description="Increased DNA methylation 1 C-terminal" evidence="1">
    <location>
        <begin position="1"/>
        <end position="63"/>
    </location>
</feature>
<keyword evidence="3" id="KW-1185">Reference proteome</keyword>
<feature type="non-terminal residue" evidence="2">
    <location>
        <position position="1"/>
    </location>
</feature>
<dbReference type="Gene3D" id="3.40.630.30">
    <property type="match status" value="1"/>
</dbReference>
<dbReference type="EMBL" id="BLLF01000197">
    <property type="protein sequence ID" value="GFH08962.1"/>
    <property type="molecule type" value="Genomic_DNA"/>
</dbReference>
<gene>
    <name evidence="2" type="ORF">HaLaN_04010</name>
</gene>
<evidence type="ECO:0000259" key="1">
    <source>
        <dbReference type="Pfam" id="PF23209"/>
    </source>
</evidence>
<dbReference type="SUPFAM" id="SSF55729">
    <property type="entry name" value="Acyl-CoA N-acyltransferases (Nat)"/>
    <property type="match status" value="1"/>
</dbReference>
<reference evidence="2 3" key="1">
    <citation type="submission" date="2020-02" db="EMBL/GenBank/DDBJ databases">
        <title>Draft genome sequence of Haematococcus lacustris strain NIES-144.</title>
        <authorList>
            <person name="Morimoto D."/>
            <person name="Nakagawa S."/>
            <person name="Yoshida T."/>
            <person name="Sawayama S."/>
        </authorList>
    </citation>
    <scope>NUCLEOTIDE SEQUENCE [LARGE SCALE GENOMIC DNA]</scope>
    <source>
        <strain evidence="2 3">NIES-144</strain>
    </source>
</reference>
<name>A0A699Z0T0_HAELA</name>
<dbReference type="PANTHER" id="PTHR47025">
    <property type="entry name" value="AUTOIMMUNE REGULATOR"/>
    <property type="match status" value="1"/>
</dbReference>
<evidence type="ECO:0000313" key="2">
    <source>
        <dbReference type="EMBL" id="GFH08962.1"/>
    </source>
</evidence>
<protein>
    <submittedName>
        <fullName evidence="2">N-acetyltransferase domain-containing protein</fullName>
    </submittedName>
</protein>
<dbReference type="GO" id="GO:0003682">
    <property type="term" value="F:chromatin binding"/>
    <property type="evidence" value="ECO:0007669"/>
    <property type="project" value="TreeGrafter"/>
</dbReference>
<evidence type="ECO:0000313" key="3">
    <source>
        <dbReference type="Proteomes" id="UP000485058"/>
    </source>
</evidence>
<feature type="non-terminal residue" evidence="2">
    <location>
        <position position="63"/>
    </location>
</feature>
<dbReference type="GO" id="GO:0016740">
    <property type="term" value="F:transferase activity"/>
    <property type="evidence" value="ECO:0007669"/>
    <property type="project" value="UniProtKB-KW"/>
</dbReference>
<organism evidence="2 3">
    <name type="scientific">Haematococcus lacustris</name>
    <name type="common">Green alga</name>
    <name type="synonym">Haematococcus pluvialis</name>
    <dbReference type="NCBI Taxonomy" id="44745"/>
    <lineage>
        <taxon>Eukaryota</taxon>
        <taxon>Viridiplantae</taxon>
        <taxon>Chlorophyta</taxon>
        <taxon>core chlorophytes</taxon>
        <taxon>Chlorophyceae</taxon>
        <taxon>CS clade</taxon>
        <taxon>Chlamydomonadales</taxon>
        <taxon>Haematococcaceae</taxon>
        <taxon>Haematococcus</taxon>
    </lineage>
</organism>
<dbReference type="GO" id="GO:0005634">
    <property type="term" value="C:nucleus"/>
    <property type="evidence" value="ECO:0007669"/>
    <property type="project" value="TreeGrafter"/>
</dbReference>
<dbReference type="InterPro" id="IPR016181">
    <property type="entry name" value="Acyl_CoA_acyltransferase"/>
</dbReference>
<dbReference type="GO" id="GO:0045944">
    <property type="term" value="P:positive regulation of transcription by RNA polymerase II"/>
    <property type="evidence" value="ECO:0007669"/>
    <property type="project" value="TreeGrafter"/>
</dbReference>
<dbReference type="InterPro" id="IPR056511">
    <property type="entry name" value="IDM1_C"/>
</dbReference>
<sequence length="63" mass="6865">MRVFGSSLAELPLVATKQAARRQGHCRVLVREVQDKLAALGVRCLALPAARDAVDTWIKGFGF</sequence>
<dbReference type="Proteomes" id="UP000485058">
    <property type="component" value="Unassembled WGS sequence"/>
</dbReference>
<accession>A0A699Z0T0</accession>
<dbReference type="AlphaFoldDB" id="A0A699Z0T0"/>
<keyword evidence="2" id="KW-0808">Transferase</keyword>
<comment type="caution">
    <text evidence="2">The sequence shown here is derived from an EMBL/GenBank/DDBJ whole genome shotgun (WGS) entry which is preliminary data.</text>
</comment>